<keyword evidence="3" id="KW-1185">Reference proteome</keyword>
<evidence type="ECO:0000313" key="3">
    <source>
        <dbReference type="Proteomes" id="UP000193224"/>
    </source>
</evidence>
<feature type="compositionally biased region" description="Polar residues" evidence="1">
    <location>
        <begin position="116"/>
        <end position="125"/>
    </location>
</feature>
<sequence>MKHSRKRSNIVPLSLDPRSTNALKYKPEYCQLIIRRAKLGEFPEQWCSRIDISLSTMYNWANRYQEFDRASQLAWTHLTSYWTQAAWKAALGGPANTQVLIHILKKRFPDTWGHSARNTQASFPTSYGPEPKPRTSRPSDDLDGPSLEELEQELAELRQRNNI</sequence>
<feature type="region of interest" description="Disordered" evidence="1">
    <location>
        <begin position="115"/>
        <end position="147"/>
    </location>
</feature>
<protein>
    <submittedName>
        <fullName evidence="2">Uncharacterized protein</fullName>
    </submittedName>
</protein>
<accession>A0A1X7BYB7</accession>
<proteinExistence type="predicted"/>
<dbReference type="EMBL" id="FWXB01000039">
    <property type="protein sequence ID" value="SMC14706.1"/>
    <property type="molecule type" value="Genomic_DNA"/>
</dbReference>
<dbReference type="AlphaFoldDB" id="A0A1X7BYB7"/>
<gene>
    <name evidence="2" type="ORF">ROA7745_04576</name>
</gene>
<dbReference type="Proteomes" id="UP000193224">
    <property type="component" value="Unassembled WGS sequence"/>
</dbReference>
<evidence type="ECO:0000313" key="2">
    <source>
        <dbReference type="EMBL" id="SMC14706.1"/>
    </source>
</evidence>
<name>A0A1X7BYB7_9RHOB</name>
<evidence type="ECO:0000256" key="1">
    <source>
        <dbReference type="SAM" id="MobiDB-lite"/>
    </source>
</evidence>
<dbReference type="OrthoDB" id="7863465at2"/>
<feature type="compositionally biased region" description="Basic and acidic residues" evidence="1">
    <location>
        <begin position="131"/>
        <end position="140"/>
    </location>
</feature>
<reference evidence="2 3" key="1">
    <citation type="submission" date="2017-03" db="EMBL/GenBank/DDBJ databases">
        <authorList>
            <person name="Afonso C.L."/>
            <person name="Miller P.J."/>
            <person name="Scott M.A."/>
            <person name="Spackman E."/>
            <person name="Goraichik I."/>
            <person name="Dimitrov K.M."/>
            <person name="Suarez D.L."/>
            <person name="Swayne D.E."/>
        </authorList>
    </citation>
    <scope>NUCLEOTIDE SEQUENCE [LARGE SCALE GENOMIC DNA]</scope>
    <source>
        <strain evidence="2 3">CECT 7745</strain>
    </source>
</reference>
<dbReference type="RefSeq" id="WP_085802593.1">
    <property type="nucleotide sequence ID" value="NZ_FWXB01000039.1"/>
</dbReference>
<organism evidence="2 3">
    <name type="scientific">Roseovarius aestuarii</name>
    <dbReference type="NCBI Taxonomy" id="475083"/>
    <lineage>
        <taxon>Bacteria</taxon>
        <taxon>Pseudomonadati</taxon>
        <taxon>Pseudomonadota</taxon>
        <taxon>Alphaproteobacteria</taxon>
        <taxon>Rhodobacterales</taxon>
        <taxon>Roseobacteraceae</taxon>
        <taxon>Roseovarius</taxon>
    </lineage>
</organism>